<name>A0A553DUH6_9FLAO</name>
<dbReference type="OrthoDB" id="1085134at2"/>
<evidence type="ECO:0000313" key="2">
    <source>
        <dbReference type="EMBL" id="TRX36370.1"/>
    </source>
</evidence>
<dbReference type="Proteomes" id="UP000316371">
    <property type="component" value="Unassembled WGS sequence"/>
</dbReference>
<evidence type="ECO:0000256" key="1">
    <source>
        <dbReference type="SAM" id="SignalP"/>
    </source>
</evidence>
<dbReference type="RefSeq" id="WP_144257337.1">
    <property type="nucleotide sequence ID" value="NZ_VJZT01000016.1"/>
</dbReference>
<protein>
    <recommendedName>
        <fullName evidence="4">Right handed beta helix domain-containing protein</fullName>
    </recommendedName>
</protein>
<evidence type="ECO:0008006" key="4">
    <source>
        <dbReference type="Google" id="ProtNLM"/>
    </source>
</evidence>
<dbReference type="EMBL" id="VJZT01000016">
    <property type="protein sequence ID" value="TRX36370.1"/>
    <property type="molecule type" value="Genomic_DNA"/>
</dbReference>
<keyword evidence="3" id="KW-1185">Reference proteome</keyword>
<reference evidence="2 3" key="1">
    <citation type="submission" date="2019-07" db="EMBL/GenBank/DDBJ databases">
        <title>Novel species of Flavobacterium.</title>
        <authorList>
            <person name="Liu Q."/>
            <person name="Xin Y.-H."/>
        </authorList>
    </citation>
    <scope>NUCLEOTIDE SEQUENCE [LARGE SCALE GENOMIC DNA]</scope>
    <source>
        <strain evidence="2 3">LB1R34</strain>
    </source>
</reference>
<comment type="caution">
    <text evidence="2">The sequence shown here is derived from an EMBL/GenBank/DDBJ whole genome shotgun (WGS) entry which is preliminary data.</text>
</comment>
<feature type="chain" id="PRO_5021985886" description="Right handed beta helix domain-containing protein" evidence="1">
    <location>
        <begin position="21"/>
        <end position="347"/>
    </location>
</feature>
<gene>
    <name evidence="2" type="ORF">FNW21_13775</name>
</gene>
<proteinExistence type="predicted"/>
<dbReference type="SUPFAM" id="SSF51126">
    <property type="entry name" value="Pectin lyase-like"/>
    <property type="match status" value="1"/>
</dbReference>
<feature type="signal peptide" evidence="1">
    <location>
        <begin position="1"/>
        <end position="20"/>
    </location>
</feature>
<dbReference type="AlphaFoldDB" id="A0A553DUH6"/>
<evidence type="ECO:0000313" key="3">
    <source>
        <dbReference type="Proteomes" id="UP000316371"/>
    </source>
</evidence>
<keyword evidence="1" id="KW-0732">Signal</keyword>
<organism evidence="2 3">
    <name type="scientific">Flavobacterium restrictum</name>
    <dbReference type="NCBI Taxonomy" id="2594428"/>
    <lineage>
        <taxon>Bacteria</taxon>
        <taxon>Pseudomonadati</taxon>
        <taxon>Bacteroidota</taxon>
        <taxon>Flavobacteriia</taxon>
        <taxon>Flavobacteriales</taxon>
        <taxon>Flavobacteriaceae</taxon>
        <taxon>Flavobacterium</taxon>
    </lineage>
</organism>
<accession>A0A553DUH6</accession>
<dbReference type="InterPro" id="IPR011050">
    <property type="entry name" value="Pectin_lyase_fold/virulence"/>
</dbReference>
<sequence>MKTKQLLCALLLFIGLSASAQQAPFMVCNSAGTTCTPYTDLTTAYNAATAGDYLYLPAGDFTLGVWINKEIHFIGAGFDINASITTGITRISGDIILQSGANGSSFEGFYLTGNFKNYGSLNAITFAYLNLNRTDPYYEGQGWTWNNCVVKNSVVREYLYLGSGTSYLGENNTIMNSIVNSFHSMNHSTVKNCVVSIHNTTNYCFNNIKNSVVKNCIIGGQGLNADAANVSDNILFLNNATEAASGQLINAKPFCTEVNNSYGITATDTFVTATGYTYNQTFDYHIKATSAAHNGGDNGADIGIYGGSTPWKDGAIPSNPHIFFKNIASATDGSGNLPVQIKVSAQN</sequence>